<keyword evidence="2 6" id="KW-0489">Methyltransferase</keyword>
<evidence type="ECO:0000256" key="4">
    <source>
        <dbReference type="ARBA" id="ARBA00022691"/>
    </source>
</evidence>
<evidence type="ECO:0000256" key="3">
    <source>
        <dbReference type="ARBA" id="ARBA00022679"/>
    </source>
</evidence>
<dbReference type="Proteomes" id="UP000439113">
    <property type="component" value="Unassembled WGS sequence"/>
</dbReference>
<keyword evidence="3 6" id="KW-0808">Transferase</keyword>
<evidence type="ECO:0000256" key="1">
    <source>
        <dbReference type="ARBA" id="ARBA00011900"/>
    </source>
</evidence>
<dbReference type="InterPro" id="IPR050953">
    <property type="entry name" value="N4_N6_ade-DNA_methylase"/>
</dbReference>
<comment type="caution">
    <text evidence="6">The sequence shown here is derived from an EMBL/GenBank/DDBJ whole genome shotgun (WGS) entry which is preliminary data.</text>
</comment>
<evidence type="ECO:0000313" key="7">
    <source>
        <dbReference type="Proteomes" id="UP000439113"/>
    </source>
</evidence>
<dbReference type="PRINTS" id="PR00507">
    <property type="entry name" value="N12N6MTFRASE"/>
</dbReference>
<evidence type="ECO:0000256" key="2">
    <source>
        <dbReference type="ARBA" id="ARBA00022603"/>
    </source>
</evidence>
<dbReference type="InterPro" id="IPR029063">
    <property type="entry name" value="SAM-dependent_MTases_sf"/>
</dbReference>
<accession>A0A6N8DQU5</accession>
<dbReference type="Gene3D" id="3.40.50.150">
    <property type="entry name" value="Vaccinia Virus protein VP39"/>
    <property type="match status" value="1"/>
</dbReference>
<keyword evidence="4" id="KW-0949">S-adenosyl-L-methionine</keyword>
<dbReference type="GO" id="GO:0009007">
    <property type="term" value="F:site-specific DNA-methyltransferase (adenine-specific) activity"/>
    <property type="evidence" value="ECO:0007669"/>
    <property type="project" value="UniProtKB-EC"/>
</dbReference>
<proteinExistence type="predicted"/>
<name>A0A6N8DQU5_RHOAC</name>
<sequence length="481" mass="53925">MRPRKRRDIAEFGDFQTPDELAREVVALFRARVPKPATIIEPSCGKGAFLAAAHEAFPDARLFGLDINASYLDVARLRLPSRCKLTLVHDSFFHFDWMRWVQDAAGPLLVLGNPPWVTNSELGGLRSDNLPAKTNVESLKGFEAVTGKANFDISEWMLMKSLEWLGVKGGALAVLCKAAVARKILSSVWKRSLPISAAALFRIDAAVHFSAAVEACLFLVEVNGTASSQSCSIYPSLQAQAPCGRFGWAEDALVSDMEAYERHKHVRGTNKTYVWRSGLKHDCAKVMELERSTGFWNGYGEKVDVEDTYLYPLVKSADIAGVRRRDREKWVIVTQCAIGEDTGPIARLAPKTWAYLNRHRAAFERRTSIIYRNKPDFSMFGVGAYSFAPWKVAISGLYKKLAFRLYGPVEGKPVMFDDTVYVLPFDNRAQAQAVLDLLDSDIAHNFLESMVFWDEKRPITVELLKRLDIARLAQRLGRSDP</sequence>
<dbReference type="GO" id="GO:0032259">
    <property type="term" value="P:methylation"/>
    <property type="evidence" value="ECO:0007669"/>
    <property type="project" value="UniProtKB-KW"/>
</dbReference>
<comment type="catalytic activity">
    <reaction evidence="5">
        <text>a 2'-deoxyadenosine in DNA + S-adenosyl-L-methionine = an N(6)-methyl-2'-deoxyadenosine in DNA + S-adenosyl-L-homocysteine + H(+)</text>
        <dbReference type="Rhea" id="RHEA:15197"/>
        <dbReference type="Rhea" id="RHEA-COMP:12418"/>
        <dbReference type="Rhea" id="RHEA-COMP:12419"/>
        <dbReference type="ChEBI" id="CHEBI:15378"/>
        <dbReference type="ChEBI" id="CHEBI:57856"/>
        <dbReference type="ChEBI" id="CHEBI:59789"/>
        <dbReference type="ChEBI" id="CHEBI:90615"/>
        <dbReference type="ChEBI" id="CHEBI:90616"/>
        <dbReference type="EC" id="2.1.1.72"/>
    </reaction>
</comment>
<dbReference type="EC" id="2.1.1.72" evidence="1"/>
<dbReference type="AlphaFoldDB" id="A0A6N8DQU5"/>
<gene>
    <name evidence="6" type="ORF">GJ654_16860</name>
</gene>
<evidence type="ECO:0000256" key="5">
    <source>
        <dbReference type="ARBA" id="ARBA00047942"/>
    </source>
</evidence>
<dbReference type="OrthoDB" id="5298787at2"/>
<dbReference type="EMBL" id="WNKS01000019">
    <property type="protein sequence ID" value="MTV32658.1"/>
    <property type="molecule type" value="Genomic_DNA"/>
</dbReference>
<dbReference type="SUPFAM" id="SSF53335">
    <property type="entry name" value="S-adenosyl-L-methionine-dependent methyltransferases"/>
    <property type="match status" value="1"/>
</dbReference>
<evidence type="ECO:0000313" key="6">
    <source>
        <dbReference type="EMBL" id="MTV32658.1"/>
    </source>
</evidence>
<dbReference type="RefSeq" id="WP_155447343.1">
    <property type="nucleotide sequence ID" value="NZ_JAOQNR010000018.1"/>
</dbReference>
<organism evidence="6 7">
    <name type="scientific">Rhodoblastus acidophilus</name>
    <name type="common">Rhodopseudomonas acidophila</name>
    <dbReference type="NCBI Taxonomy" id="1074"/>
    <lineage>
        <taxon>Bacteria</taxon>
        <taxon>Pseudomonadati</taxon>
        <taxon>Pseudomonadota</taxon>
        <taxon>Alphaproteobacteria</taxon>
        <taxon>Hyphomicrobiales</taxon>
        <taxon>Rhodoblastaceae</taxon>
        <taxon>Rhodoblastus</taxon>
    </lineage>
</organism>
<dbReference type="PANTHER" id="PTHR33841:SF5">
    <property type="entry name" value="DNA METHYLASE (MODIFICATION METHYLASE) (METHYLTRANSFERASE)-RELATED"/>
    <property type="match status" value="1"/>
</dbReference>
<dbReference type="PANTHER" id="PTHR33841">
    <property type="entry name" value="DNA METHYLTRANSFERASE YEEA-RELATED"/>
    <property type="match status" value="1"/>
</dbReference>
<protein>
    <recommendedName>
        <fullName evidence="1">site-specific DNA-methyltransferase (adenine-specific)</fullName>
        <ecNumber evidence="1">2.1.1.72</ecNumber>
    </recommendedName>
</protein>
<reference evidence="6 7" key="1">
    <citation type="submission" date="2019-11" db="EMBL/GenBank/DDBJ databases">
        <title>Whole-genome sequence of a Rhodoblastus acidophilus DSM 142.</title>
        <authorList>
            <person name="Kyndt J.A."/>
            <person name="Meyer T.E."/>
        </authorList>
    </citation>
    <scope>NUCLEOTIDE SEQUENCE [LARGE SCALE GENOMIC DNA]</scope>
    <source>
        <strain evidence="6 7">DSM 142</strain>
    </source>
</reference>